<dbReference type="RefSeq" id="WP_112746041.1">
    <property type="nucleotide sequence ID" value="NZ_QMFY01000002.1"/>
</dbReference>
<gene>
    <name evidence="2" type="ORF">DQQ10_06660</name>
</gene>
<dbReference type="EMBL" id="QMFY01000002">
    <property type="protein sequence ID" value="RAW02218.1"/>
    <property type="molecule type" value="Genomic_DNA"/>
</dbReference>
<protein>
    <submittedName>
        <fullName evidence="2">Uncharacterized protein</fullName>
    </submittedName>
</protein>
<keyword evidence="3" id="KW-1185">Reference proteome</keyword>
<dbReference type="Proteomes" id="UP000251889">
    <property type="component" value="Unassembled WGS sequence"/>
</dbReference>
<evidence type="ECO:0000256" key="1">
    <source>
        <dbReference type="SAM" id="SignalP"/>
    </source>
</evidence>
<proteinExistence type="predicted"/>
<sequence>MRATYITLFLAAIFVARTAQPLFAQEVGTKIEIFYGNFEGKDVRVKILRVNEVEKEEFLIQVSGVDDPINNIIYKYKKEWQNADKRLNRYLYATRDIPGHAHYALFHSENTNHQVYKVFLINMPMKPILVEPSGYDENLDPVFMYNQYIDQQQTLKEKH</sequence>
<reference evidence="2 3" key="1">
    <citation type="submission" date="2018-06" db="EMBL/GenBank/DDBJ databases">
        <title>Chryseolinea flavus sp. nov., a member of the phylum Bacteroidetes isolated from soil.</title>
        <authorList>
            <person name="Li Y."/>
            <person name="Wang J."/>
        </authorList>
    </citation>
    <scope>NUCLEOTIDE SEQUENCE [LARGE SCALE GENOMIC DNA]</scope>
    <source>
        <strain evidence="2 3">SDU1-6</strain>
    </source>
</reference>
<organism evidence="2 3">
    <name type="scientific">Pseudochryseolinea flava</name>
    <dbReference type="NCBI Taxonomy" id="2059302"/>
    <lineage>
        <taxon>Bacteria</taxon>
        <taxon>Pseudomonadati</taxon>
        <taxon>Bacteroidota</taxon>
        <taxon>Cytophagia</taxon>
        <taxon>Cytophagales</taxon>
        <taxon>Fulvivirgaceae</taxon>
        <taxon>Pseudochryseolinea</taxon>
    </lineage>
</organism>
<evidence type="ECO:0000313" key="3">
    <source>
        <dbReference type="Proteomes" id="UP000251889"/>
    </source>
</evidence>
<dbReference type="AlphaFoldDB" id="A0A364Y5E1"/>
<feature type="chain" id="PRO_5016859134" evidence="1">
    <location>
        <begin position="25"/>
        <end position="159"/>
    </location>
</feature>
<keyword evidence="1" id="KW-0732">Signal</keyword>
<accession>A0A364Y5E1</accession>
<feature type="signal peptide" evidence="1">
    <location>
        <begin position="1"/>
        <end position="24"/>
    </location>
</feature>
<name>A0A364Y5E1_9BACT</name>
<comment type="caution">
    <text evidence="2">The sequence shown here is derived from an EMBL/GenBank/DDBJ whole genome shotgun (WGS) entry which is preliminary data.</text>
</comment>
<evidence type="ECO:0000313" key="2">
    <source>
        <dbReference type="EMBL" id="RAW02218.1"/>
    </source>
</evidence>